<evidence type="ECO:0000313" key="1">
    <source>
        <dbReference type="EMBL" id="KAI0027312.1"/>
    </source>
</evidence>
<keyword evidence="2" id="KW-1185">Reference proteome</keyword>
<proteinExistence type="predicted"/>
<sequence>MSLHSPLPSGLDMNLEALFAPKDGNTYVEEDMKHCAAQQPLPPVILPKYLRFDPKSPYQPPVLRYGWALGEERLMEIVKEHFPERIRYTWVRDNYTTEPDVRGTLRDSLLCLAIGRRLGFQWDGFSFLNIGYVLNKEGKMVHAITVGSNYEGILEQPWVSRAQELFAPGDNGQWHLDRREWYWTRDGPVFTEDDCRE</sequence>
<reference evidence="1" key="1">
    <citation type="submission" date="2021-02" db="EMBL/GenBank/DDBJ databases">
        <authorList>
            <consortium name="DOE Joint Genome Institute"/>
            <person name="Ahrendt S."/>
            <person name="Looney B.P."/>
            <person name="Miyauchi S."/>
            <person name="Morin E."/>
            <person name="Drula E."/>
            <person name="Courty P.E."/>
            <person name="Chicoki N."/>
            <person name="Fauchery L."/>
            <person name="Kohler A."/>
            <person name="Kuo A."/>
            <person name="Labutti K."/>
            <person name="Pangilinan J."/>
            <person name="Lipzen A."/>
            <person name="Riley R."/>
            <person name="Andreopoulos W."/>
            <person name="He G."/>
            <person name="Johnson J."/>
            <person name="Barry K.W."/>
            <person name="Grigoriev I.V."/>
            <person name="Nagy L."/>
            <person name="Hibbett D."/>
            <person name="Henrissat B."/>
            <person name="Matheny P.B."/>
            <person name="Labbe J."/>
            <person name="Martin F."/>
        </authorList>
    </citation>
    <scope>NUCLEOTIDE SEQUENCE</scope>
    <source>
        <strain evidence="1">EC-137</strain>
    </source>
</reference>
<reference evidence="1" key="2">
    <citation type="journal article" date="2022" name="New Phytol.">
        <title>Evolutionary transition to the ectomycorrhizal habit in the genomes of a hyperdiverse lineage of mushroom-forming fungi.</title>
        <authorList>
            <person name="Looney B."/>
            <person name="Miyauchi S."/>
            <person name="Morin E."/>
            <person name="Drula E."/>
            <person name="Courty P.E."/>
            <person name="Kohler A."/>
            <person name="Kuo A."/>
            <person name="LaButti K."/>
            <person name="Pangilinan J."/>
            <person name="Lipzen A."/>
            <person name="Riley R."/>
            <person name="Andreopoulos W."/>
            <person name="He G."/>
            <person name="Johnson J."/>
            <person name="Nolan M."/>
            <person name="Tritt A."/>
            <person name="Barry K.W."/>
            <person name="Grigoriev I.V."/>
            <person name="Nagy L.G."/>
            <person name="Hibbett D."/>
            <person name="Henrissat B."/>
            <person name="Matheny P.B."/>
            <person name="Labbe J."/>
            <person name="Martin F.M."/>
        </authorList>
    </citation>
    <scope>NUCLEOTIDE SEQUENCE</scope>
    <source>
        <strain evidence="1">EC-137</strain>
    </source>
</reference>
<gene>
    <name evidence="1" type="ORF">K488DRAFT_91013</name>
</gene>
<protein>
    <submittedName>
        <fullName evidence="1">Uncharacterized protein</fullName>
    </submittedName>
</protein>
<dbReference type="EMBL" id="MU273936">
    <property type="protein sequence ID" value="KAI0027312.1"/>
    <property type="molecule type" value="Genomic_DNA"/>
</dbReference>
<dbReference type="Proteomes" id="UP000814128">
    <property type="component" value="Unassembled WGS sequence"/>
</dbReference>
<comment type="caution">
    <text evidence="1">The sequence shown here is derived from an EMBL/GenBank/DDBJ whole genome shotgun (WGS) entry which is preliminary data.</text>
</comment>
<accession>A0ACB8Q6G7</accession>
<evidence type="ECO:0000313" key="2">
    <source>
        <dbReference type="Proteomes" id="UP000814128"/>
    </source>
</evidence>
<organism evidence="1 2">
    <name type="scientific">Vararia minispora EC-137</name>
    <dbReference type="NCBI Taxonomy" id="1314806"/>
    <lineage>
        <taxon>Eukaryota</taxon>
        <taxon>Fungi</taxon>
        <taxon>Dikarya</taxon>
        <taxon>Basidiomycota</taxon>
        <taxon>Agaricomycotina</taxon>
        <taxon>Agaricomycetes</taxon>
        <taxon>Russulales</taxon>
        <taxon>Lachnocladiaceae</taxon>
        <taxon>Vararia</taxon>
    </lineage>
</organism>
<name>A0ACB8Q6G7_9AGAM</name>